<dbReference type="Pfam" id="PF02786">
    <property type="entry name" value="CPSase_L_D2"/>
    <property type="match status" value="1"/>
</dbReference>
<dbReference type="InterPro" id="IPR005481">
    <property type="entry name" value="BC-like_N"/>
</dbReference>
<dbReference type="PROSITE" id="PS50979">
    <property type="entry name" value="BC"/>
    <property type="match status" value="1"/>
</dbReference>
<dbReference type="InterPro" id="IPR023631">
    <property type="entry name" value="Amidase_dom"/>
</dbReference>
<dbReference type="Gene3D" id="2.40.50.100">
    <property type="match status" value="1"/>
</dbReference>
<dbReference type="InterPro" id="IPR053844">
    <property type="entry name" value="AH_C"/>
</dbReference>
<dbReference type="Gene3D" id="3.30.1360.40">
    <property type="match status" value="1"/>
</dbReference>
<dbReference type="InterPro" id="IPR005479">
    <property type="entry name" value="CPAse_ATP-bd"/>
</dbReference>
<dbReference type="PANTHER" id="PTHR18866">
    <property type="entry name" value="CARBOXYLASE:PYRUVATE/ACETYL-COA/PROPIONYL-COA CARBOXYLASE"/>
    <property type="match status" value="1"/>
</dbReference>
<dbReference type="InterPro" id="IPR003833">
    <property type="entry name" value="CT_C_D"/>
</dbReference>
<dbReference type="PROSITE" id="PS00867">
    <property type="entry name" value="CPSASE_2"/>
    <property type="match status" value="1"/>
</dbReference>
<keyword evidence="4" id="KW-0378">Hydrolase</keyword>
<dbReference type="NCBIfam" id="NF006043">
    <property type="entry name" value="PRK08186.1"/>
    <property type="match status" value="1"/>
</dbReference>
<dbReference type="Pfam" id="PF00289">
    <property type="entry name" value="Biotin_carb_N"/>
    <property type="match status" value="1"/>
</dbReference>
<dbReference type="Gene3D" id="3.90.1300.10">
    <property type="entry name" value="Amidase signature (AS) domain"/>
    <property type="match status" value="1"/>
</dbReference>
<evidence type="ECO:0000256" key="7">
    <source>
        <dbReference type="PROSITE-ProRule" id="PRU00409"/>
    </source>
</evidence>
<dbReference type="Pfam" id="PF21986">
    <property type="entry name" value="AH_C"/>
    <property type="match status" value="1"/>
</dbReference>
<dbReference type="NCBIfam" id="TIGR00724">
    <property type="entry name" value="urea_amlyse_rel"/>
    <property type="match status" value="1"/>
</dbReference>
<accession>A0A1E1MJ19</accession>
<evidence type="ECO:0000313" key="10">
    <source>
        <dbReference type="EMBL" id="CZT48695.1"/>
    </source>
</evidence>
<feature type="domain" description="ATP-grasp" evidence="8">
    <location>
        <begin position="707"/>
        <end position="904"/>
    </location>
</feature>
<dbReference type="InterPro" id="IPR014085">
    <property type="entry name" value="Allophanate_hydrolase"/>
</dbReference>
<dbReference type="InterPro" id="IPR016185">
    <property type="entry name" value="PreATP-grasp_dom_sf"/>
</dbReference>
<dbReference type="GO" id="GO:0005524">
    <property type="term" value="F:ATP binding"/>
    <property type="evidence" value="ECO:0007669"/>
    <property type="project" value="UniProtKB-UniRule"/>
</dbReference>
<dbReference type="Pfam" id="PF02626">
    <property type="entry name" value="CT_A_B"/>
    <property type="match status" value="1"/>
</dbReference>
<dbReference type="PROSITE" id="PS50975">
    <property type="entry name" value="ATP_GRASP"/>
    <property type="match status" value="1"/>
</dbReference>
<dbReference type="GO" id="GO:0016829">
    <property type="term" value="F:lyase activity"/>
    <property type="evidence" value="ECO:0007669"/>
    <property type="project" value="UniProtKB-KW"/>
</dbReference>
<evidence type="ECO:0000256" key="1">
    <source>
        <dbReference type="ARBA" id="ARBA00001953"/>
    </source>
</evidence>
<dbReference type="SUPFAM" id="SSF56059">
    <property type="entry name" value="Glutathione synthetase ATP-binding domain-like"/>
    <property type="match status" value="1"/>
</dbReference>
<dbReference type="Proteomes" id="UP000177625">
    <property type="component" value="Unassembled WGS sequence"/>
</dbReference>
<keyword evidence="11" id="KW-1185">Reference proteome</keyword>
<dbReference type="SUPFAM" id="SSF51230">
    <property type="entry name" value="Single hybrid motif"/>
    <property type="match status" value="1"/>
</dbReference>
<dbReference type="Gene3D" id="3.30.470.20">
    <property type="entry name" value="ATP-grasp fold, B domain"/>
    <property type="match status" value="1"/>
</dbReference>
<dbReference type="SUPFAM" id="SSF50891">
    <property type="entry name" value="Cyclophilin-like"/>
    <property type="match status" value="2"/>
</dbReference>
<evidence type="ECO:0000256" key="3">
    <source>
        <dbReference type="ARBA" id="ARBA00022741"/>
    </source>
</evidence>
<dbReference type="SMART" id="SM00796">
    <property type="entry name" value="AHS1"/>
    <property type="match status" value="1"/>
</dbReference>
<dbReference type="NCBIfam" id="TIGR02712">
    <property type="entry name" value="urea_carbox"/>
    <property type="match status" value="1"/>
</dbReference>
<keyword evidence="6" id="KW-0092">Biotin</keyword>
<dbReference type="Gene3D" id="1.20.58.1700">
    <property type="match status" value="1"/>
</dbReference>
<dbReference type="InterPro" id="IPR011054">
    <property type="entry name" value="Rudment_hybrid_motif"/>
</dbReference>
<dbReference type="GO" id="GO:0004847">
    <property type="term" value="F:urea carboxylase activity"/>
    <property type="evidence" value="ECO:0007669"/>
    <property type="project" value="TreeGrafter"/>
</dbReference>
<dbReference type="Gene3D" id="3.10.490.10">
    <property type="entry name" value="Gamma-glutamyl cyclotransferase-like"/>
    <property type="match status" value="1"/>
</dbReference>
<dbReference type="SUPFAM" id="SSF52440">
    <property type="entry name" value="PreATP-grasp domain"/>
    <property type="match status" value="1"/>
</dbReference>
<dbReference type="SUPFAM" id="SSF160467">
    <property type="entry name" value="PH0987 N-terminal domain-like"/>
    <property type="match status" value="1"/>
</dbReference>
<dbReference type="SMART" id="SM00878">
    <property type="entry name" value="Biotin_carb_C"/>
    <property type="match status" value="1"/>
</dbReference>
<evidence type="ECO:0000259" key="8">
    <source>
        <dbReference type="PROSITE" id="PS50975"/>
    </source>
</evidence>
<dbReference type="Pfam" id="PF01425">
    <property type="entry name" value="Amidase"/>
    <property type="match status" value="1"/>
</dbReference>
<feature type="domain" description="Biotin carboxylation" evidence="9">
    <location>
        <begin position="588"/>
        <end position="1035"/>
    </location>
</feature>
<dbReference type="GO" id="GO:0046872">
    <property type="term" value="F:metal ion binding"/>
    <property type="evidence" value="ECO:0007669"/>
    <property type="project" value="InterPro"/>
</dbReference>
<evidence type="ECO:0000256" key="4">
    <source>
        <dbReference type="ARBA" id="ARBA00022801"/>
    </source>
</evidence>
<dbReference type="InterPro" id="IPR005482">
    <property type="entry name" value="Biotin_COase_C"/>
</dbReference>
<dbReference type="Pfam" id="PF00364">
    <property type="entry name" value="Biotin_lipoyl"/>
    <property type="match status" value="1"/>
</dbReference>
<name>A0A1E1MJ19_RHYSE</name>
<dbReference type="CDD" id="cd06850">
    <property type="entry name" value="biotinyl_domain"/>
    <property type="match status" value="1"/>
</dbReference>
<dbReference type="Gene3D" id="2.40.100.10">
    <property type="entry name" value="Cyclophilin-like"/>
    <property type="match status" value="2"/>
</dbReference>
<dbReference type="InterPro" id="IPR011761">
    <property type="entry name" value="ATP-grasp"/>
</dbReference>
<dbReference type="InterPro" id="IPR011764">
    <property type="entry name" value="Biotin_carboxylation_dom"/>
</dbReference>
<keyword evidence="2" id="KW-0436">Ligase</keyword>
<organism evidence="10 11">
    <name type="scientific">Rhynchosporium secalis</name>
    <name type="common">Barley scald fungus</name>
    <dbReference type="NCBI Taxonomy" id="38038"/>
    <lineage>
        <taxon>Eukaryota</taxon>
        <taxon>Fungi</taxon>
        <taxon>Dikarya</taxon>
        <taxon>Ascomycota</taxon>
        <taxon>Pezizomycotina</taxon>
        <taxon>Leotiomycetes</taxon>
        <taxon>Helotiales</taxon>
        <taxon>Ploettnerulaceae</taxon>
        <taxon>Rhynchosporium</taxon>
    </lineage>
</organism>
<keyword evidence="3 7" id="KW-0547">Nucleotide-binding</keyword>
<dbReference type="InterPro" id="IPR029000">
    <property type="entry name" value="Cyclophilin-like_dom_sf"/>
</dbReference>
<dbReference type="Pfam" id="PF02682">
    <property type="entry name" value="CT_C_D"/>
    <property type="match status" value="1"/>
</dbReference>
<dbReference type="GO" id="GO:0016787">
    <property type="term" value="F:hydrolase activity"/>
    <property type="evidence" value="ECO:0007669"/>
    <property type="project" value="UniProtKB-KW"/>
</dbReference>
<dbReference type="SUPFAM" id="SSF51246">
    <property type="entry name" value="Rudiment single hybrid motif"/>
    <property type="match status" value="1"/>
</dbReference>
<dbReference type="PROSITE" id="PS00866">
    <property type="entry name" value="CPSASE_1"/>
    <property type="match status" value="1"/>
</dbReference>
<evidence type="ECO:0000256" key="5">
    <source>
        <dbReference type="ARBA" id="ARBA00022840"/>
    </source>
</evidence>
<proteinExistence type="predicted"/>
<sequence>MSKFSTHRTRPVTISDWIVHQARGDGLERLLSLQRSLLPSDPAWISTATPDQLRSQWAQLLELEAQGQLLPLYGVPFAAKDNIDVAGFVTTAACPDFAYLTEEDARVIAELRKAGAIVIGKTILDQFATGLAGTRSPYGIPRNRFNEIYISGGSSSGSASVVARGIVPFALGTDTAGSGRVPAGLNNIVGLKPTRGLLSARGVVPACRSLDCVSILALSIEDADLVLRIASVYDEKDAFSRAVPAAHPAYASNKKPRIAICNSPPWFGKTEHEVAYLASLEKCLLLGWELVPTDFTSLFKLASLLYEGPWVAERYTAIKEFISKPSIQMDPIVPSITLKAEGFSSVDVFEGEYLRQDLSREIATAFKDFDAILVPTTPTFPTIQDLANEPAFENSRLGTYTNFVNFLDWSALSFPAGFRSDGLPFGLTLISKQWEEEKLLGLCRSFSSGEDRRLGCTEFEIGTTKNENLQLTPLAVVGAHLSGLPLNHQLTSIGGTLSFETTTSQSYRLFELASTPGASVRKPGLVRVSSGLDTASKVELEVWNIPTTEISKFCRSIPAPLFIGQVELVDGSWIHGFAFTYESPEADLVMKVLVANRGEIAVRIIATLKRLGIHAIALYSKEDRKSQQVIDTDTAIFLQGDTVAETYLSQSQIIKVAKSEGADAIIPGYGFLSENADFGEACEDNGMIWIGPTPSQIRTLGLKHLARALAETSKVPLLPGSKILKNIEEAILEGDRIGYPLMMKSTAGGGGIGLEKCKSADEVKTRFASVQQQGQKHFNDDGVFLEYFVENARHIEVQIIGDGEGDVRHIGARECSLQRRHQKVIEESLPLNIPNEVLEQMWEAAVNLAKSLNYRNVGTVEFIYDAKTARFFFLEVNTRLQVEHPVTEAVSGYDLVEEMINVAFKSPSRLFSASPRDARTLSGHALEVRIYAENPLKYFQPSTGQIFEVSLPKHVRVDTWIKSGSKISSSFDPLLAKIIVTGSARKDAGEKLAAALEATQIWGMDTNIEYLRHIVKSDMFVEASYSTTTLDTFEFHPAAIQVLDPGSLTTIQDFPGRIGYWKVGIPPSGPMDNYSFRVANRLLGNNPGDAWLECTSTGPILRFLCNTIIAIVGPPAEHKLSGVLVTMSTPISVARGQVLAIASPKSGVRTYLAVKRGIQAPKVFNSRATFALGKLGGLGGRELRKDNVLPIPENQGQLDTHQPSKPLLVPYQSKRWNLRVMAGPHAFPDFLSKDNFESLFSEPWKVHYNSNRIGVKLVGPKPVWARKDGGEAGLHPSNIHDSPYSIGSISFTGDEAVILTCDGPSLGGFMVFATVVSAEMWKIGQMTPGDEVRLCPITVEQAMVLGADLQKSIDTLTDMTERILEPKVIDPIIGRIEHFGRKIICRQAGDSALLLEFGEDTFNLRTSFHIQSLITQHTLAPNPSIIELSPGVRSLHVSYTPSISQAEILSLLKTLELTLGQNLPKTVLSRTLRLPIVFEHSSTLAAVSRYSRTIGSTAPYLPNNIDFLQRINGLPSRSDITSQVLSATFLVLGLGDVFFGAPCAVPLDPRHRLFGTKYSPPRSFTPEGTVGVGGMYLCVYGMDSLGGYQLLGRTVPIWKMWNGERPWLFEVFDRISWYEVEEDVLDRAREMGEGGGLVRIEEGVLDLAEYAHWLEGVKEDGEVINGRRQRAIEEMGVLEELGRGDEANSAILESGDGDGGELVGEIVKSEVAGRCWRCEVKEGDVVEMGKELICIEAMKMEIRICAPITGTIAKLFLKFGDVLDVGSRIAVMSPS</sequence>
<evidence type="ECO:0000256" key="2">
    <source>
        <dbReference type="ARBA" id="ARBA00022598"/>
    </source>
</evidence>
<dbReference type="SUPFAM" id="SSF75304">
    <property type="entry name" value="Amidase signature (AS) enzymes"/>
    <property type="match status" value="1"/>
</dbReference>
<evidence type="ECO:0000313" key="11">
    <source>
        <dbReference type="Proteomes" id="UP000177625"/>
    </source>
</evidence>
<keyword evidence="5 7" id="KW-0067">ATP-binding</keyword>
<dbReference type="InterPro" id="IPR011053">
    <property type="entry name" value="Single_hybrid_motif"/>
</dbReference>
<evidence type="ECO:0000259" key="9">
    <source>
        <dbReference type="PROSITE" id="PS50979"/>
    </source>
</evidence>
<dbReference type="PANTHER" id="PTHR18866:SF128">
    <property type="entry name" value="UREA AMIDOLYASE"/>
    <property type="match status" value="1"/>
</dbReference>
<dbReference type="NCBIfam" id="TIGR02713">
    <property type="entry name" value="allophanate_hyd"/>
    <property type="match status" value="1"/>
</dbReference>
<comment type="cofactor">
    <cofactor evidence="1">
        <name>biotin</name>
        <dbReference type="ChEBI" id="CHEBI:57586"/>
    </cofactor>
</comment>
<gene>
    <name evidence="10" type="ORF">RSE6_09435</name>
</gene>
<reference evidence="11" key="1">
    <citation type="submission" date="2016-03" db="EMBL/GenBank/DDBJ databases">
        <authorList>
            <person name="Guldener U."/>
        </authorList>
    </citation>
    <scope>NUCLEOTIDE SEQUENCE [LARGE SCALE GENOMIC DNA]</scope>
</reference>
<dbReference type="InterPro" id="IPR000089">
    <property type="entry name" value="Biotin_lipoyl"/>
</dbReference>
<dbReference type="SMART" id="SM00797">
    <property type="entry name" value="AHS2"/>
    <property type="match status" value="1"/>
</dbReference>
<dbReference type="EMBL" id="FJVC01000346">
    <property type="protein sequence ID" value="CZT48695.1"/>
    <property type="molecule type" value="Genomic_DNA"/>
</dbReference>
<dbReference type="InterPro" id="IPR014084">
    <property type="entry name" value="Urea_COase"/>
</dbReference>
<dbReference type="InterPro" id="IPR050856">
    <property type="entry name" value="Biotin_carboxylase_complex"/>
</dbReference>
<protein>
    <submittedName>
        <fullName evidence="10">Related to DUR1,2-urea amidolyase</fullName>
    </submittedName>
</protein>
<keyword evidence="10" id="KW-0456">Lyase</keyword>
<evidence type="ECO:0000256" key="6">
    <source>
        <dbReference type="ARBA" id="ARBA00023267"/>
    </source>
</evidence>
<dbReference type="Pfam" id="PF02785">
    <property type="entry name" value="Biotin_carb_C"/>
    <property type="match status" value="1"/>
</dbReference>
<dbReference type="InterPro" id="IPR003778">
    <property type="entry name" value="CT_A_B"/>
</dbReference>
<dbReference type="InterPro" id="IPR036928">
    <property type="entry name" value="AS_sf"/>
</dbReference>